<dbReference type="Proteomes" id="UP001381693">
    <property type="component" value="Unassembled WGS sequence"/>
</dbReference>
<evidence type="ECO:0000313" key="1">
    <source>
        <dbReference type="EMBL" id="KAK7070349.1"/>
    </source>
</evidence>
<protein>
    <submittedName>
        <fullName evidence="1">Uncharacterized protein</fullName>
    </submittedName>
</protein>
<sequence>VDLRQRSLPDIRASEAFEGRASFQQELWNWALVVQEIKYSDQGEFRCRLDFQSSPTHTAKILLHVV</sequence>
<dbReference type="AlphaFoldDB" id="A0AAN8X008"/>
<dbReference type="InterPro" id="IPR013783">
    <property type="entry name" value="Ig-like_fold"/>
</dbReference>
<reference evidence="1 2" key="1">
    <citation type="submission" date="2023-11" db="EMBL/GenBank/DDBJ databases">
        <title>Halocaridina rubra genome assembly.</title>
        <authorList>
            <person name="Smith C."/>
        </authorList>
    </citation>
    <scope>NUCLEOTIDE SEQUENCE [LARGE SCALE GENOMIC DNA]</scope>
    <source>
        <strain evidence="1">EP-1</strain>
        <tissue evidence="1">Whole</tissue>
    </source>
</reference>
<evidence type="ECO:0000313" key="2">
    <source>
        <dbReference type="Proteomes" id="UP001381693"/>
    </source>
</evidence>
<feature type="non-terminal residue" evidence="1">
    <location>
        <position position="1"/>
    </location>
</feature>
<dbReference type="Gene3D" id="2.60.40.10">
    <property type="entry name" value="Immunoglobulins"/>
    <property type="match status" value="1"/>
</dbReference>
<comment type="caution">
    <text evidence="1">The sequence shown here is derived from an EMBL/GenBank/DDBJ whole genome shotgun (WGS) entry which is preliminary data.</text>
</comment>
<feature type="non-terminal residue" evidence="1">
    <location>
        <position position="66"/>
    </location>
</feature>
<keyword evidence="2" id="KW-1185">Reference proteome</keyword>
<gene>
    <name evidence="1" type="ORF">SK128_007273</name>
</gene>
<organism evidence="1 2">
    <name type="scientific">Halocaridina rubra</name>
    <name type="common">Hawaiian red shrimp</name>
    <dbReference type="NCBI Taxonomy" id="373956"/>
    <lineage>
        <taxon>Eukaryota</taxon>
        <taxon>Metazoa</taxon>
        <taxon>Ecdysozoa</taxon>
        <taxon>Arthropoda</taxon>
        <taxon>Crustacea</taxon>
        <taxon>Multicrustacea</taxon>
        <taxon>Malacostraca</taxon>
        <taxon>Eumalacostraca</taxon>
        <taxon>Eucarida</taxon>
        <taxon>Decapoda</taxon>
        <taxon>Pleocyemata</taxon>
        <taxon>Caridea</taxon>
        <taxon>Atyoidea</taxon>
        <taxon>Atyidae</taxon>
        <taxon>Halocaridina</taxon>
    </lineage>
</organism>
<proteinExistence type="predicted"/>
<name>A0AAN8X008_HALRR</name>
<dbReference type="EMBL" id="JAXCGZ010015413">
    <property type="protein sequence ID" value="KAK7070349.1"/>
    <property type="molecule type" value="Genomic_DNA"/>
</dbReference>
<accession>A0AAN8X008</accession>